<evidence type="ECO:0000256" key="1">
    <source>
        <dbReference type="SAM" id="SignalP"/>
    </source>
</evidence>
<comment type="caution">
    <text evidence="2">The sequence shown here is derived from an EMBL/GenBank/DDBJ whole genome shotgun (WGS) entry which is preliminary data.</text>
</comment>
<evidence type="ECO:0000313" key="3">
    <source>
        <dbReference type="Proteomes" id="UP000197446"/>
    </source>
</evidence>
<gene>
    <name evidence="2" type="ORF">CDO81_21475</name>
</gene>
<evidence type="ECO:0008006" key="4">
    <source>
        <dbReference type="Google" id="ProtNLM"/>
    </source>
</evidence>
<feature type="signal peptide" evidence="1">
    <location>
        <begin position="1"/>
        <end position="24"/>
    </location>
</feature>
<dbReference type="RefSeq" id="WP_088485279.1">
    <property type="nucleotide sequence ID" value="NZ_NISI01000010.1"/>
</dbReference>
<sequence>MLNRRHLLSHAAALAGASALPSLAAPLAGGDYRALVCVFLYGGNDGNNMVVPTDAAGYAAYAKARGTAGAGGLTLAQSSLAALGGSNVGLHPALSPLADVWNQGHLAVQANVGTLVRPMTKAEFQAAGAQVPTNLFSHDDQQDQWQRGQSFAGNALPTATGWGGRMADLQPSGGVVPMALSVSGNNVFMNGATTQGLAVGSGNSFAIRGFGSNPSASPLYALYQSLLQQPYANAEERAAANVLNQAIKASNVLNTALSGTGSVAGLFNGLNSSVAQQLLTVAKIIEGRSGLGVNRQLFFVSLGGFDTHNDQLNQQQALFTDLGAALKAFYDAMQQLGVANAVTTFTASDFARTLQPASGGGTDHAWGNHHFVLGGAVKGGLYGRMPQLVLGGPDDVTSEGRWLPTTSVDQMSATLASWFGVGAADLGGLFPHLANFPLRNLGYFG</sequence>
<proteinExistence type="predicted"/>
<dbReference type="PANTHER" id="PTHR43737:SF1">
    <property type="entry name" value="DUF1501 DOMAIN-CONTAINING PROTEIN"/>
    <property type="match status" value="1"/>
</dbReference>
<dbReference type="InterPro" id="IPR006311">
    <property type="entry name" value="TAT_signal"/>
</dbReference>
<dbReference type="InterPro" id="IPR010869">
    <property type="entry name" value="DUF1501"/>
</dbReference>
<evidence type="ECO:0000313" key="2">
    <source>
        <dbReference type="EMBL" id="OWR02305.1"/>
    </source>
</evidence>
<reference evidence="2 3" key="1">
    <citation type="journal article" date="2007" name="Int. J. Syst. Evol. Microbiol.">
        <title>Description of Pelomonas aquatica sp. nov. and Pelomonas puraquae sp. nov., isolated from industrial and haemodialysis water.</title>
        <authorList>
            <person name="Gomila M."/>
            <person name="Bowien B."/>
            <person name="Falsen E."/>
            <person name="Moore E.R."/>
            <person name="Lalucat J."/>
        </authorList>
    </citation>
    <scope>NUCLEOTIDE SEQUENCE [LARGE SCALE GENOMIC DNA]</scope>
    <source>
        <strain evidence="2 3">CCUG 52769</strain>
    </source>
</reference>
<dbReference type="Pfam" id="PF07394">
    <property type="entry name" value="DUF1501"/>
    <property type="match status" value="1"/>
</dbReference>
<name>A0A254N284_9BURK</name>
<dbReference type="AlphaFoldDB" id="A0A254N284"/>
<accession>A0A254N284</accession>
<organism evidence="2 3">
    <name type="scientific">Roseateles puraquae</name>
    <dbReference type="NCBI Taxonomy" id="431059"/>
    <lineage>
        <taxon>Bacteria</taxon>
        <taxon>Pseudomonadati</taxon>
        <taxon>Pseudomonadota</taxon>
        <taxon>Betaproteobacteria</taxon>
        <taxon>Burkholderiales</taxon>
        <taxon>Sphaerotilaceae</taxon>
        <taxon>Roseateles</taxon>
    </lineage>
</organism>
<dbReference type="EMBL" id="NISI01000010">
    <property type="protein sequence ID" value="OWR02305.1"/>
    <property type="molecule type" value="Genomic_DNA"/>
</dbReference>
<keyword evidence="1" id="KW-0732">Signal</keyword>
<feature type="chain" id="PRO_5012716259" description="Tat pathway signal protein" evidence="1">
    <location>
        <begin position="25"/>
        <end position="445"/>
    </location>
</feature>
<protein>
    <recommendedName>
        <fullName evidence="4">Tat pathway signal protein</fullName>
    </recommendedName>
</protein>
<dbReference type="PROSITE" id="PS51318">
    <property type="entry name" value="TAT"/>
    <property type="match status" value="1"/>
</dbReference>
<dbReference type="PANTHER" id="PTHR43737">
    <property type="entry name" value="BLL7424 PROTEIN"/>
    <property type="match status" value="1"/>
</dbReference>
<dbReference type="Proteomes" id="UP000197446">
    <property type="component" value="Unassembled WGS sequence"/>
</dbReference>
<dbReference type="OrthoDB" id="9779968at2"/>
<keyword evidence="3" id="KW-1185">Reference proteome</keyword>